<evidence type="ECO:0000256" key="11">
    <source>
        <dbReference type="ARBA" id="ARBA00022989"/>
    </source>
</evidence>
<reference evidence="24" key="1">
    <citation type="submission" date="2025-08" db="UniProtKB">
        <authorList>
            <consortium name="RefSeq"/>
        </authorList>
    </citation>
    <scope>IDENTIFICATION</scope>
    <source>
        <tissue evidence="24">Gonad</tissue>
    </source>
</reference>
<keyword evidence="11" id="KW-1133">Transmembrane helix</keyword>
<evidence type="ECO:0000256" key="2">
    <source>
        <dbReference type="ARBA" id="ARBA00004479"/>
    </source>
</evidence>
<dbReference type="OrthoDB" id="5945029at2759"/>
<feature type="domain" description="EGF-like" evidence="19">
    <location>
        <begin position="1088"/>
        <end position="1128"/>
    </location>
</feature>
<feature type="disulfide bond" evidence="16">
    <location>
        <begin position="1638"/>
        <end position="1647"/>
    </location>
</feature>
<evidence type="ECO:0000256" key="6">
    <source>
        <dbReference type="ARBA" id="ARBA00022536"/>
    </source>
</evidence>
<dbReference type="EC" id="3.2.1.14" evidence="4"/>
<dbReference type="InterPro" id="IPR013032">
    <property type="entry name" value="EGF-like_CS"/>
</dbReference>
<feature type="signal peptide" evidence="18">
    <location>
        <begin position="1"/>
        <end position="24"/>
    </location>
</feature>
<dbReference type="SMART" id="SM00181">
    <property type="entry name" value="EGF"/>
    <property type="match status" value="16"/>
</dbReference>
<dbReference type="CDD" id="cd19941">
    <property type="entry name" value="TIL"/>
    <property type="match status" value="1"/>
</dbReference>
<dbReference type="InterPro" id="IPR000742">
    <property type="entry name" value="EGF"/>
</dbReference>
<dbReference type="GeneID" id="109480924"/>
<dbReference type="SUPFAM" id="SSF57196">
    <property type="entry name" value="EGF/Laminin"/>
    <property type="match status" value="5"/>
</dbReference>
<dbReference type="InterPro" id="IPR036084">
    <property type="entry name" value="Ser_inhib-like_sf"/>
</dbReference>
<dbReference type="PANTHER" id="PTHR47761:SF1">
    <property type="entry name" value="C-TYPE LECTIN-RELATED"/>
    <property type="match status" value="1"/>
</dbReference>
<sequence length="2053" mass="220264">MACRPWLMGVTSVLVVYVLAVVQAQGVTDPPDVNECLSSPCRNGGTCLNGRGEYACLCAPGWKGTNCEEVLTSPDNRGTEFVVGFLQNHGASQLELFITSASSEPATVTITAPGASYTEQLVVTDAAVQVVTLPRSVMLTGHERAQKGVLVTADREIILYGVNKERHTTDGFLGLPVDVLGKEYFVASYTPAFREYPSEFGIFGVEDGTSVSVTLKGTVYHDGRDYHAGSVITLTLDRLEAVQFQGRYLSDLTGTHIVSDKPVSVMSGVRCDKVPNQFAACDHLVEHVPPVNTWGQRFVTVPLAVRQAGDIFRLVAARNGTDVSVTGVTPRTLDAGDFWELDLSSSTYKTITSSQPIMVLQYSKGQDSDGIATDPFMMYLPPVEQFAADYTFATVDALSTAYTSYVNIVIKTSQTSGLTYDGNPLPSSTTWSPIPDTDLSATQLHIGSTGTHKIKHQSAIVTFSLFYYGFSYADSVGFPGGLRLASISGGCDVTEPMVGDGVDNDCDQLVDEELLNGIDDDGDGLIDEDLADVNHDVDECELGLDDCDPDAVCVNTHGSYKCECKPGFTGDGKTCWTRSTCVAFGDPHYITFDGRTHHFQGACTYTLTRNCQNNTLPYFNVETRNENRGNPRVSYVTDVTVEVYNHTIVVEKNKIVYIDQLITTLPAEPRAGLTVKFVGQYVTIETGFGLKVSFDGRHRAEVVLPDLYHSALCGLCGNYNGDVNDEFLTPDGTQAADVVQFGNSWRVEREGDQCNENPEPPAQCSDDLQRTVSELCGILNDPSSVFASCYSALNPEGTVETCTYDMCALDGDIMSLCDSLQAYTDSCAEAGINIGTWRNATFCPLSCPGNSHYSSCASACPATCTDVSAPQYCNRTCVEGCQCDDGYVLSGGDCVTRQECGCTRDGHYYAVGETWGEGCNRRCECISKNNIQCTDVRCDENAFCGIQNGIQGCHCNSGYQGNGSYCEFVDACESSPCHNGACANDNSGGYLCTCAAGWTGTDCDGDVNECLQGSHSCHANANCSNTEGSYTCTCQDGFEGDGQRCTDIDECSSGTHGCHGDMTCTNTVGSFTCTCSAGFVTNGNVCTDIDECASGAHSCHPDAYCTNTPGGFNCTCMPGYQGNGQTCTDVNECLQGSHSCHANANCSNTEGSYTCTCQDGFEGDGQSCTESCISWTDWFDRDNPSTTGDWETMTSLRNENPGRICDSPTGIQARVVGTGQDASSTGEVFAWNDPVNGFVCRKADQTDGVCLDYEVRLCCPEVDIDECASGAHSCHPDAYCTNTPGGFNCTCMPGYQGNGQTCTDVNECLQGSHSCHANANCLNTEGSYTCTCQDGFEGDGQSCTESCISWTDWFDRDNPTATGDWETMTELRNENPGRICDSPTGIQARVVGTGQAASSTGEVFAWNDPVNGFICRKADQTDGVCLDYEVRLCCPEVDIDECASGAHSCHPDAYCTNTPGGFNCTCMPGYQGNGQTCTDVDECQSGSHDCSPSAVCTNTAGGFNCSCPSGYTGDGRTCTVDVTSDCVDSPCQNGGTCEQEVGGYRCHCAEGWEGNTCQLFTCAGRAPGRYRNPDDCGSYYECVTGHPLYLRDCAPGDTAYSPVTDRCEWSWEVPGCEPHCDVPCQNGGTCTAPNTCTCTSAFTGDTCQQDVSGDGGDDSNSQKVIFPGPRGVDDYARMRTTLSEDLTSLTLCVHMRSNMDSSDQISLVSYAVSQHHNELLLFVNGGFRLYIQGFTQMADPAVWDGEWHTVCTTWRSSDGAWQLYADGVLTASGSRFNVGGRVRRGGTFILGQDQDVVGGGFHAGQSFIGELSEVNLWDRVLSPAEIGADWAAFCSYHGNLIDWDTTNIEVFGQASMAEYQCNAVDVTSDCVDTPCQNGGTCEQEVGGYRCHCADGWEGNTCQEFTCQGRSAGRYPADCGKYYECVTGHPLYLRDCAPGNTAYSTVTDRCEWSWEVPGCEPHCDVPCQNGGTCTAPNTCTCTSAFTGDTCQQAVSTFTCDGRTSNSYRPTGQCGTEYYVCIPGHSSPTTMNCPAGLIFNNANRVCDWPSNVSDC</sequence>
<evidence type="ECO:0000259" key="21">
    <source>
        <dbReference type="PROSITE" id="PS51233"/>
    </source>
</evidence>
<feature type="disulfide bond" evidence="16">
    <location>
        <begin position="972"/>
        <end position="982"/>
    </location>
</feature>
<keyword evidence="8 18" id="KW-0732">Signal</keyword>
<dbReference type="PROSITE" id="PS00022">
    <property type="entry name" value="EGF_1"/>
    <property type="match status" value="6"/>
</dbReference>
<dbReference type="Pfam" id="PF13330">
    <property type="entry name" value="Mucin2_WxxW"/>
    <property type="match status" value="2"/>
</dbReference>
<evidence type="ECO:0000256" key="9">
    <source>
        <dbReference type="ARBA" id="ARBA00022737"/>
    </source>
</evidence>
<keyword evidence="10" id="KW-0106">Calcium</keyword>
<feature type="domain" description="EGF-like" evidence="19">
    <location>
        <begin position="1617"/>
        <end position="1648"/>
    </location>
</feature>
<evidence type="ECO:0000313" key="24">
    <source>
        <dbReference type="RefSeq" id="XP_019638856.1"/>
    </source>
</evidence>
<feature type="domain" description="EGF-like" evidence="19">
    <location>
        <begin position="1047"/>
        <end position="1087"/>
    </location>
</feature>
<dbReference type="InterPro" id="IPR018097">
    <property type="entry name" value="EGF_Ca-bd_CS"/>
</dbReference>
<dbReference type="Pfam" id="PF00094">
    <property type="entry name" value="VWD"/>
    <property type="match status" value="1"/>
</dbReference>
<dbReference type="Pfam" id="PF00354">
    <property type="entry name" value="Pentaxin"/>
    <property type="match status" value="1"/>
</dbReference>
<dbReference type="PRINTS" id="PR00895">
    <property type="entry name" value="PENTAXIN"/>
</dbReference>
<keyword evidence="13" id="KW-0472">Membrane</keyword>
<dbReference type="InterPro" id="IPR009030">
    <property type="entry name" value="Growth_fac_rcpt_cys_sf"/>
</dbReference>
<dbReference type="InterPro" id="IPR035234">
    <property type="entry name" value="IgGFc-bd_N"/>
</dbReference>
<dbReference type="InterPro" id="IPR002919">
    <property type="entry name" value="TIL_dom"/>
</dbReference>
<evidence type="ECO:0000256" key="18">
    <source>
        <dbReference type="SAM" id="SignalP"/>
    </source>
</evidence>
<evidence type="ECO:0000256" key="8">
    <source>
        <dbReference type="ARBA" id="ARBA00022729"/>
    </source>
</evidence>
<feature type="domain" description="Chitin-binding type-2" evidence="20">
    <location>
        <begin position="1903"/>
        <end position="1960"/>
    </location>
</feature>
<dbReference type="SMART" id="SM00159">
    <property type="entry name" value="PTX"/>
    <property type="match status" value="1"/>
</dbReference>
<dbReference type="FunFam" id="2.10.25.10:FF:000066">
    <property type="entry name" value="FAT atypical cadherin 4"/>
    <property type="match status" value="1"/>
</dbReference>
<feature type="domain" description="EGF-like" evidence="19">
    <location>
        <begin position="536"/>
        <end position="576"/>
    </location>
</feature>
<dbReference type="PROSITE" id="PS51828">
    <property type="entry name" value="PTX_2"/>
    <property type="match status" value="1"/>
</dbReference>
<feature type="domain" description="EGF-like" evidence="19">
    <location>
        <begin position="1522"/>
        <end position="1558"/>
    </location>
</feature>
<feature type="disulfide bond" evidence="16">
    <location>
        <begin position="1962"/>
        <end position="1972"/>
    </location>
</feature>
<comment type="caution">
    <text evidence="16">Lacks conserved residue(s) required for the propagation of feature annotation.</text>
</comment>
<dbReference type="PROSITE" id="PS50026">
    <property type="entry name" value="EGF_3"/>
    <property type="match status" value="15"/>
</dbReference>
<dbReference type="InterPro" id="IPR049883">
    <property type="entry name" value="NOTCH1_EGF-like"/>
</dbReference>
<dbReference type="FunFam" id="2.10.25.10:FF:000202">
    <property type="entry name" value="Multiple epidermal growth factor-like domains 8"/>
    <property type="match status" value="1"/>
</dbReference>
<dbReference type="InterPro" id="IPR001846">
    <property type="entry name" value="VWF_type-D"/>
</dbReference>
<evidence type="ECO:0000256" key="13">
    <source>
        <dbReference type="ARBA" id="ARBA00023136"/>
    </source>
</evidence>
<accession>A0A6P5AAN9</accession>
<name>A0A6P5AAN9_BRABE</name>
<dbReference type="Pfam" id="PF00008">
    <property type="entry name" value="EGF"/>
    <property type="match status" value="3"/>
</dbReference>
<dbReference type="FunFam" id="2.10.25.10:FF:000055">
    <property type="entry name" value="alpha-tectorin isoform X1"/>
    <property type="match status" value="1"/>
</dbReference>
<dbReference type="SUPFAM" id="SSF57184">
    <property type="entry name" value="Growth factor receptor domain"/>
    <property type="match status" value="4"/>
</dbReference>
<keyword evidence="9" id="KW-0677">Repeat</keyword>
<dbReference type="Gene3D" id="2.60.120.200">
    <property type="match status" value="1"/>
</dbReference>
<comment type="subcellular location">
    <subcellularLocation>
        <location evidence="2">Membrane</location>
        <topology evidence="2">Single-pass type I membrane protein</topology>
    </subcellularLocation>
    <subcellularLocation>
        <location evidence="3">Secreted</location>
    </subcellularLocation>
</comment>
<dbReference type="GO" id="GO:0008843">
    <property type="term" value="F:endochitinase activity"/>
    <property type="evidence" value="ECO:0007669"/>
    <property type="project" value="UniProtKB-EC"/>
</dbReference>
<dbReference type="GO" id="GO:0005509">
    <property type="term" value="F:calcium ion binding"/>
    <property type="evidence" value="ECO:0007669"/>
    <property type="project" value="InterPro"/>
</dbReference>
<keyword evidence="12" id="KW-0624">Polysaccharide degradation</keyword>
<dbReference type="SMART" id="SM00216">
    <property type="entry name" value="VWD"/>
    <property type="match status" value="1"/>
</dbReference>
<dbReference type="Gene3D" id="2.10.25.10">
    <property type="entry name" value="Laminin"/>
    <property type="match status" value="16"/>
</dbReference>
<feature type="disulfide bond" evidence="16">
    <location>
        <begin position="1892"/>
        <end position="1901"/>
    </location>
</feature>
<feature type="disulfide bond" evidence="16">
    <location>
        <begin position="994"/>
        <end position="1003"/>
    </location>
</feature>
<feature type="domain" description="Pentraxin (PTX)" evidence="22">
    <location>
        <begin position="1661"/>
        <end position="1863"/>
    </location>
</feature>
<feature type="domain" description="EGF-like" evidence="19">
    <location>
        <begin position="1438"/>
        <end position="1478"/>
    </location>
</feature>
<dbReference type="FunFam" id="2.60.120.200:FF:000012">
    <property type="entry name" value="neuronal pentraxin receptor"/>
    <property type="match status" value="1"/>
</dbReference>
<keyword evidence="14 16" id="KW-1015">Disulfide bond</keyword>
<feature type="disulfide bond" evidence="16">
    <location>
        <begin position="58"/>
        <end position="67"/>
    </location>
</feature>
<feature type="domain" description="EGF-like" evidence="19">
    <location>
        <begin position="32"/>
        <end position="68"/>
    </location>
</feature>
<keyword evidence="12" id="KW-0146">Chitin degradation</keyword>
<evidence type="ECO:0000256" key="14">
    <source>
        <dbReference type="ARBA" id="ARBA00023157"/>
    </source>
</evidence>
<dbReference type="GO" id="GO:0048513">
    <property type="term" value="P:animal organ development"/>
    <property type="evidence" value="ECO:0007669"/>
    <property type="project" value="UniProtKB-ARBA"/>
</dbReference>
<dbReference type="SMART" id="SM00832">
    <property type="entry name" value="C8"/>
    <property type="match status" value="1"/>
</dbReference>
<dbReference type="Proteomes" id="UP000515135">
    <property type="component" value="Unplaced"/>
</dbReference>
<keyword evidence="23" id="KW-1185">Reference proteome</keyword>
<dbReference type="InterPro" id="IPR053119">
    <property type="entry name" value="Cubilin_domain"/>
</dbReference>
<dbReference type="InterPro" id="IPR001881">
    <property type="entry name" value="EGF-like_Ca-bd_dom"/>
</dbReference>
<dbReference type="RefSeq" id="XP_019638856.1">
    <property type="nucleotide sequence ID" value="XM_019783297.1"/>
</dbReference>
<evidence type="ECO:0000256" key="5">
    <source>
        <dbReference type="ARBA" id="ARBA00022525"/>
    </source>
</evidence>
<dbReference type="PROSITE" id="PS01187">
    <property type="entry name" value="EGF_CA"/>
    <property type="match status" value="6"/>
</dbReference>
<dbReference type="FunFam" id="2.10.25.10:FF:000038">
    <property type="entry name" value="Fibrillin 2"/>
    <property type="match status" value="8"/>
</dbReference>
<feature type="domain" description="Chitin-binding type-2" evidence="20">
    <location>
        <begin position="1995"/>
        <end position="2053"/>
    </location>
</feature>
<dbReference type="Pfam" id="PF01826">
    <property type="entry name" value="TIL"/>
    <property type="match status" value="1"/>
</dbReference>
<evidence type="ECO:0000313" key="23">
    <source>
        <dbReference type="Proteomes" id="UP000515135"/>
    </source>
</evidence>
<dbReference type="Pfam" id="PF07645">
    <property type="entry name" value="EGF_CA"/>
    <property type="match status" value="5"/>
</dbReference>
<dbReference type="InterPro" id="IPR025155">
    <property type="entry name" value="WxxW_domain"/>
</dbReference>
<feature type="domain" description="EGF-like" evidence="19">
    <location>
        <begin position="1866"/>
        <end position="1902"/>
    </location>
</feature>
<dbReference type="Pfam" id="PF17517">
    <property type="entry name" value="IgGFc_binding"/>
    <property type="match status" value="1"/>
</dbReference>
<feature type="domain" description="EGF-like" evidence="19">
    <location>
        <begin position="1006"/>
        <end position="1046"/>
    </location>
</feature>
<dbReference type="SUPFAM" id="SSF49899">
    <property type="entry name" value="Concanavalin A-like lectins/glucanases"/>
    <property type="match status" value="1"/>
</dbReference>
<proteinExistence type="predicted"/>
<feature type="disulfide bond" evidence="16">
    <location>
        <begin position="1980"/>
        <end position="1989"/>
    </location>
</feature>
<dbReference type="InterPro" id="IPR000152">
    <property type="entry name" value="EGF-type_Asp/Asn_hydroxyl_site"/>
</dbReference>
<feature type="domain" description="EGF-like" evidence="19">
    <location>
        <begin position="1263"/>
        <end position="1303"/>
    </location>
</feature>
<keyword evidence="15" id="KW-0325">Glycoprotein</keyword>
<evidence type="ECO:0000256" key="12">
    <source>
        <dbReference type="ARBA" id="ARBA00023024"/>
    </source>
</evidence>
<feature type="domain" description="EGF-like" evidence="19">
    <location>
        <begin position="968"/>
        <end position="1004"/>
    </location>
</feature>
<dbReference type="InterPro" id="IPR024731">
    <property type="entry name" value="NELL2-like_EGF"/>
</dbReference>
<organism evidence="23 24">
    <name type="scientific">Branchiostoma belcheri</name>
    <name type="common">Amphioxus</name>
    <dbReference type="NCBI Taxonomy" id="7741"/>
    <lineage>
        <taxon>Eukaryota</taxon>
        <taxon>Metazoa</taxon>
        <taxon>Chordata</taxon>
        <taxon>Cephalochordata</taxon>
        <taxon>Leptocardii</taxon>
        <taxon>Amphioxiformes</taxon>
        <taxon>Branchiostomatidae</taxon>
        <taxon>Branchiostoma</taxon>
    </lineage>
</organism>
<dbReference type="FunFam" id="2.10.25.10:FF:000007">
    <property type="entry name" value="Delta-like protein"/>
    <property type="match status" value="1"/>
</dbReference>
<evidence type="ECO:0000256" key="17">
    <source>
        <dbReference type="PROSITE-ProRule" id="PRU01172"/>
    </source>
</evidence>
<dbReference type="InterPro" id="IPR001759">
    <property type="entry name" value="PTX_dom"/>
</dbReference>
<dbReference type="CDD" id="cd00054">
    <property type="entry name" value="EGF_CA"/>
    <property type="match status" value="12"/>
</dbReference>
<dbReference type="FunFam" id="2.10.25.10:FF:000122">
    <property type="entry name" value="Protein crumbs homolog 2"/>
    <property type="match status" value="1"/>
</dbReference>
<feature type="disulfide bond" evidence="16">
    <location>
        <begin position="1548"/>
        <end position="1557"/>
    </location>
</feature>
<dbReference type="InterPro" id="IPR013320">
    <property type="entry name" value="ConA-like_dom_sf"/>
</dbReference>
<evidence type="ECO:0000256" key="15">
    <source>
        <dbReference type="ARBA" id="ARBA00023180"/>
    </source>
</evidence>
<dbReference type="Pfam" id="PF12661">
    <property type="entry name" value="hEGF"/>
    <property type="match status" value="1"/>
</dbReference>
<dbReference type="PROSITE" id="PS01186">
    <property type="entry name" value="EGF_2"/>
    <property type="match status" value="14"/>
</dbReference>
<keyword evidence="7" id="KW-0812">Transmembrane</keyword>
<evidence type="ECO:0000256" key="7">
    <source>
        <dbReference type="ARBA" id="ARBA00022692"/>
    </source>
</evidence>
<dbReference type="SMART" id="SM00179">
    <property type="entry name" value="EGF_CA"/>
    <property type="match status" value="13"/>
</dbReference>
<evidence type="ECO:0000259" key="19">
    <source>
        <dbReference type="PROSITE" id="PS50026"/>
    </source>
</evidence>
<dbReference type="GO" id="GO:0006032">
    <property type="term" value="P:chitin catabolic process"/>
    <property type="evidence" value="ECO:0007669"/>
    <property type="project" value="UniProtKB-KW"/>
</dbReference>
<feature type="domain" description="EGF-like" evidence="19">
    <location>
        <begin position="1304"/>
        <end position="1344"/>
    </location>
</feature>
<feature type="domain" description="VWFD" evidence="21">
    <location>
        <begin position="579"/>
        <end position="755"/>
    </location>
</feature>
<feature type="domain" description="EGF-like" evidence="19">
    <location>
        <begin position="1129"/>
        <end position="1169"/>
    </location>
</feature>
<evidence type="ECO:0000256" key="10">
    <source>
        <dbReference type="ARBA" id="ARBA00022837"/>
    </source>
</evidence>
<evidence type="ECO:0000259" key="22">
    <source>
        <dbReference type="PROSITE" id="PS51828"/>
    </source>
</evidence>
<dbReference type="GO" id="GO:0008061">
    <property type="term" value="F:chitin binding"/>
    <property type="evidence" value="ECO:0007669"/>
    <property type="project" value="InterPro"/>
</dbReference>
<dbReference type="InterPro" id="IPR036508">
    <property type="entry name" value="Chitin-bd_dom_sf"/>
</dbReference>
<protein>
    <recommendedName>
        <fullName evidence="4">chitinase</fullName>
        <ecNumber evidence="4">3.2.1.14</ecNumber>
    </recommendedName>
</protein>
<gene>
    <name evidence="24" type="primary">LOC109480924</name>
</gene>
<keyword evidence="5" id="KW-0964">Secreted</keyword>
<evidence type="ECO:0000259" key="20">
    <source>
        <dbReference type="PROSITE" id="PS50940"/>
    </source>
</evidence>
<dbReference type="PROSITE" id="PS00010">
    <property type="entry name" value="ASX_HYDROXYL"/>
    <property type="match status" value="10"/>
</dbReference>
<dbReference type="SUPFAM" id="SSF57567">
    <property type="entry name" value="Serine protease inhibitors"/>
    <property type="match status" value="1"/>
</dbReference>
<dbReference type="GO" id="GO:0016020">
    <property type="term" value="C:membrane"/>
    <property type="evidence" value="ECO:0007669"/>
    <property type="project" value="UniProtKB-SubCell"/>
</dbReference>
<dbReference type="InterPro" id="IPR014853">
    <property type="entry name" value="VWF/SSPO/ZAN-like_Cys-rich_dom"/>
</dbReference>
<feature type="chain" id="PRO_5028387390" description="chitinase" evidence="18">
    <location>
        <begin position="25"/>
        <end position="2053"/>
    </location>
</feature>
<dbReference type="InterPro" id="IPR002557">
    <property type="entry name" value="Chitin-bd_dom"/>
</dbReference>
<dbReference type="Pfam" id="PF12947">
    <property type="entry name" value="EGF_3"/>
    <property type="match status" value="4"/>
</dbReference>
<dbReference type="PANTHER" id="PTHR47761">
    <property type="entry name" value="C-TYPE LECTIN-RELATED"/>
    <property type="match status" value="1"/>
</dbReference>
<dbReference type="Pfam" id="PF01607">
    <property type="entry name" value="CBM_14"/>
    <property type="match status" value="3"/>
</dbReference>
<dbReference type="GO" id="GO:0005576">
    <property type="term" value="C:extracellular region"/>
    <property type="evidence" value="ECO:0007669"/>
    <property type="project" value="UniProtKB-SubCell"/>
</dbReference>
<dbReference type="SMART" id="SM00494">
    <property type="entry name" value="ChtBD2"/>
    <property type="match status" value="3"/>
</dbReference>
<dbReference type="KEGG" id="bbel:109480924"/>
<dbReference type="GO" id="GO:0048731">
    <property type="term" value="P:system development"/>
    <property type="evidence" value="ECO:0007669"/>
    <property type="project" value="UniProtKB-ARBA"/>
</dbReference>
<evidence type="ECO:0000256" key="4">
    <source>
        <dbReference type="ARBA" id="ARBA00012729"/>
    </source>
</evidence>
<comment type="catalytic activity">
    <reaction evidence="1">
        <text>Random endo-hydrolysis of N-acetyl-beta-D-glucosaminide (1-&gt;4)-beta-linkages in chitin and chitodextrins.</text>
        <dbReference type="EC" id="3.2.1.14"/>
    </reaction>
</comment>
<evidence type="ECO:0000256" key="3">
    <source>
        <dbReference type="ARBA" id="ARBA00004613"/>
    </source>
</evidence>
<feature type="domain" description="EGF-like" evidence="19">
    <location>
        <begin position="1959"/>
        <end position="1990"/>
    </location>
</feature>
<feature type="disulfide bond" evidence="17">
    <location>
        <begin position="1692"/>
        <end position="1751"/>
    </location>
</feature>
<feature type="domain" description="Chitin-binding type-2" evidence="20">
    <location>
        <begin position="1559"/>
        <end position="1618"/>
    </location>
</feature>
<evidence type="ECO:0000256" key="1">
    <source>
        <dbReference type="ARBA" id="ARBA00000822"/>
    </source>
</evidence>
<dbReference type="SUPFAM" id="SSF57625">
    <property type="entry name" value="Invertebrate chitin-binding proteins"/>
    <property type="match status" value="3"/>
</dbReference>
<evidence type="ECO:0000256" key="16">
    <source>
        <dbReference type="PROSITE-ProRule" id="PRU00076"/>
    </source>
</evidence>
<keyword evidence="12" id="KW-0119">Carbohydrate metabolism</keyword>
<feature type="disulfide bond" evidence="16">
    <location>
        <begin position="1620"/>
        <end position="1630"/>
    </location>
</feature>
<feature type="domain" description="EGF-like" evidence="19">
    <location>
        <begin position="1479"/>
        <end position="1519"/>
    </location>
</feature>
<dbReference type="PROSITE" id="PS51233">
    <property type="entry name" value="VWFD"/>
    <property type="match status" value="1"/>
</dbReference>
<keyword evidence="6 16" id="KW-0245">EGF-like domain</keyword>
<dbReference type="PROSITE" id="PS50940">
    <property type="entry name" value="CHIT_BIND_II"/>
    <property type="match status" value="3"/>
</dbReference>